<dbReference type="Proteomes" id="UP001596540">
    <property type="component" value="Unassembled WGS sequence"/>
</dbReference>
<reference evidence="3" key="1">
    <citation type="journal article" date="2019" name="Int. J. Syst. Evol. Microbiol.">
        <title>The Global Catalogue of Microorganisms (GCM) 10K type strain sequencing project: providing services to taxonomists for standard genome sequencing and annotation.</title>
        <authorList>
            <consortium name="The Broad Institute Genomics Platform"/>
            <consortium name="The Broad Institute Genome Sequencing Center for Infectious Disease"/>
            <person name="Wu L."/>
            <person name="Ma J."/>
        </authorList>
    </citation>
    <scope>NUCLEOTIDE SEQUENCE [LARGE SCALE GENOMIC DNA]</scope>
    <source>
        <strain evidence="3">CGMCC 4.7382</strain>
    </source>
</reference>
<gene>
    <name evidence="2" type="ORF">ACFQRF_02545</name>
</gene>
<comment type="caution">
    <text evidence="2">The sequence shown here is derived from an EMBL/GenBank/DDBJ whole genome shotgun (WGS) entry which is preliminary data.</text>
</comment>
<dbReference type="InterPro" id="IPR007278">
    <property type="entry name" value="DUF397"/>
</dbReference>
<dbReference type="RefSeq" id="WP_379868434.1">
    <property type="nucleotide sequence ID" value="NZ_JBHTBH010000001.1"/>
</dbReference>
<proteinExistence type="predicted"/>
<evidence type="ECO:0000313" key="3">
    <source>
        <dbReference type="Proteomes" id="UP001596540"/>
    </source>
</evidence>
<name>A0ABW2KC59_9ACTN</name>
<sequence length="61" mass="6755">MTTSPEFRKSSYSNRSQDCVEVADLPGGVAVRDSRYPDAGFLVFPAVEMAAFIADVKRERL</sequence>
<evidence type="ECO:0000259" key="1">
    <source>
        <dbReference type="Pfam" id="PF04149"/>
    </source>
</evidence>
<evidence type="ECO:0000313" key="2">
    <source>
        <dbReference type="EMBL" id="MFC7326610.1"/>
    </source>
</evidence>
<keyword evidence="3" id="KW-1185">Reference proteome</keyword>
<organism evidence="2 3">
    <name type="scientific">Marinactinospora rubrisoli</name>
    <dbReference type="NCBI Taxonomy" id="2715399"/>
    <lineage>
        <taxon>Bacteria</taxon>
        <taxon>Bacillati</taxon>
        <taxon>Actinomycetota</taxon>
        <taxon>Actinomycetes</taxon>
        <taxon>Streptosporangiales</taxon>
        <taxon>Nocardiopsidaceae</taxon>
        <taxon>Marinactinospora</taxon>
    </lineage>
</organism>
<dbReference type="Pfam" id="PF04149">
    <property type="entry name" value="DUF397"/>
    <property type="match status" value="1"/>
</dbReference>
<dbReference type="EMBL" id="JBHTBH010000001">
    <property type="protein sequence ID" value="MFC7326610.1"/>
    <property type="molecule type" value="Genomic_DNA"/>
</dbReference>
<feature type="domain" description="DUF397" evidence="1">
    <location>
        <begin position="6"/>
        <end position="57"/>
    </location>
</feature>
<accession>A0ABW2KC59</accession>
<protein>
    <submittedName>
        <fullName evidence="2">DUF397 domain-containing protein</fullName>
    </submittedName>
</protein>